<dbReference type="GO" id="GO:0006887">
    <property type="term" value="P:exocytosis"/>
    <property type="evidence" value="ECO:0007669"/>
    <property type="project" value="UniProtKB-KW"/>
</dbReference>
<evidence type="ECO:0000256" key="9">
    <source>
        <dbReference type="SAM" id="MobiDB-lite"/>
    </source>
</evidence>
<feature type="repeat" description="ANK" evidence="8">
    <location>
        <begin position="81"/>
        <end position="113"/>
    </location>
</feature>
<keyword evidence="5" id="KW-0528">Neurotoxin</keyword>
<dbReference type="EMBL" id="CAJPIZ010003876">
    <property type="protein sequence ID" value="CAG2106923.1"/>
    <property type="molecule type" value="Genomic_DNA"/>
</dbReference>
<reference evidence="10" key="1">
    <citation type="submission" date="2020-11" db="EMBL/GenBank/DDBJ databases">
        <authorList>
            <person name="Tran Van P."/>
        </authorList>
    </citation>
    <scope>NUCLEOTIDE SEQUENCE</scope>
</reference>
<name>A0A7R9PZB7_9ACAR</name>
<dbReference type="SMART" id="SM00248">
    <property type="entry name" value="ANK"/>
    <property type="match status" value="6"/>
</dbReference>
<dbReference type="GO" id="GO:0044218">
    <property type="term" value="C:other organism cell membrane"/>
    <property type="evidence" value="ECO:0007669"/>
    <property type="project" value="UniProtKB-KW"/>
</dbReference>
<evidence type="ECO:0000256" key="1">
    <source>
        <dbReference type="ARBA" id="ARBA00004175"/>
    </source>
</evidence>
<protein>
    <submittedName>
        <fullName evidence="10">Uncharacterized protein</fullName>
    </submittedName>
</protein>
<feature type="repeat" description="ANK" evidence="8">
    <location>
        <begin position="248"/>
        <end position="280"/>
    </location>
</feature>
<dbReference type="PANTHER" id="PTHR24174">
    <property type="entry name" value="ANKYRIN REPEAT AND STERILE ALPHA MOTIF DOMAIN-CONTAINING PROTEIN 1"/>
    <property type="match status" value="1"/>
</dbReference>
<feature type="repeat" description="ANK" evidence="8">
    <location>
        <begin position="114"/>
        <end position="146"/>
    </location>
</feature>
<keyword evidence="6 8" id="KW-0040">ANK repeat</keyword>
<dbReference type="OrthoDB" id="5314041at2759"/>
<evidence type="ECO:0000256" key="8">
    <source>
        <dbReference type="PROSITE-ProRule" id="PRU00023"/>
    </source>
</evidence>
<feature type="compositionally biased region" description="Basic and acidic residues" evidence="9">
    <location>
        <begin position="398"/>
        <end position="413"/>
    </location>
</feature>
<keyword evidence="5" id="KW-0638">Presynaptic neurotoxin</keyword>
<dbReference type="SUPFAM" id="SSF48403">
    <property type="entry name" value="Ankyrin repeat"/>
    <property type="match status" value="1"/>
</dbReference>
<feature type="repeat" description="ANK" evidence="8">
    <location>
        <begin position="216"/>
        <end position="248"/>
    </location>
</feature>
<feature type="compositionally biased region" description="Polar residues" evidence="9">
    <location>
        <begin position="523"/>
        <end position="539"/>
    </location>
</feature>
<dbReference type="Proteomes" id="UP000759131">
    <property type="component" value="Unassembled WGS sequence"/>
</dbReference>
<keyword evidence="2" id="KW-0268">Exocytosis</keyword>
<dbReference type="AlphaFoldDB" id="A0A7R9PZB7"/>
<dbReference type="GO" id="GO:0005829">
    <property type="term" value="C:cytosol"/>
    <property type="evidence" value="ECO:0007669"/>
    <property type="project" value="TreeGrafter"/>
</dbReference>
<evidence type="ECO:0000256" key="6">
    <source>
        <dbReference type="ARBA" id="ARBA00023043"/>
    </source>
</evidence>
<gene>
    <name evidence="10" type="ORF">OSB1V03_LOCUS6926</name>
</gene>
<evidence type="ECO:0000256" key="2">
    <source>
        <dbReference type="ARBA" id="ARBA00022483"/>
    </source>
</evidence>
<dbReference type="PROSITE" id="PS50088">
    <property type="entry name" value="ANK_REPEAT"/>
    <property type="match status" value="5"/>
</dbReference>
<dbReference type="GO" id="GO:0044231">
    <property type="term" value="C:host cell presynaptic membrane"/>
    <property type="evidence" value="ECO:0007669"/>
    <property type="project" value="UniProtKB-KW"/>
</dbReference>
<keyword evidence="4" id="KW-0677">Repeat</keyword>
<evidence type="ECO:0000256" key="4">
    <source>
        <dbReference type="ARBA" id="ARBA00022737"/>
    </source>
</evidence>
<keyword evidence="7" id="KW-1053">Target membrane</keyword>
<accession>A0A7R9PZB7</accession>
<feature type="non-terminal residue" evidence="10">
    <location>
        <position position="1"/>
    </location>
</feature>
<keyword evidence="3" id="KW-1052">Target cell membrane</keyword>
<dbReference type="PROSITE" id="PS50297">
    <property type="entry name" value="ANK_REP_REGION"/>
    <property type="match status" value="5"/>
</dbReference>
<keyword evidence="7" id="KW-0472">Membrane</keyword>
<evidence type="ECO:0000313" key="10">
    <source>
        <dbReference type="EMBL" id="CAD7626493.1"/>
    </source>
</evidence>
<feature type="region of interest" description="Disordered" evidence="9">
    <location>
        <begin position="480"/>
        <end position="558"/>
    </location>
</feature>
<keyword evidence="5" id="KW-0800">Toxin</keyword>
<evidence type="ECO:0000256" key="3">
    <source>
        <dbReference type="ARBA" id="ARBA00022537"/>
    </source>
</evidence>
<sequence length="558" mass="61447">MKSDENMPIDDNKKFNETLQQIIIHNIKAVETRSGQSVNTDEFGEPELIGRGGFGGVYKVKYNSGDEVLRRCPGPNTTDSCGYTCLHHSALNGHKDVVELLLAHDANPNIVDNKGSTALHLAAWTGDYEIVNMLLTKSAHVPNVNLKNNDMETALHCAAQYGHTPVVSLLLQSGADAMCRNSKDESPLDLAAQYGRTDTVELFLRTRPSLVRHLTGRHSPLHLAARNGHKTCVKLLIDAKFDVNYCTDAGSALHEAALFGKVEVVRLLLKAGINVDLEDSHRRTVHDFLDDLNTSIAKQTKKLIREHSLLISTDLDDTSILMSDASSSHCISPPPGYTDTTPEHLRHFHYQSDAQTDGKASPAVTSASEFSYYESAPPPAPKHGVPQRTSMRSSTGSDDYKLKPRLSRSRDSVLDGYSTSTSSRSPCYLDGEVPPPLPPRHFSNNVIPMDSNSQYEVPGIPVAISPDEYTLLRRHNHYDIDMRPNSQSSMASNQSGAYSRFSGGTGGLEKPVPPAKPPRKSISPVNRSHTINTYDYNQRQKGRTGDPDDHDQQFSTFK</sequence>
<feature type="compositionally biased region" description="Polar residues" evidence="9">
    <location>
        <begin position="484"/>
        <end position="497"/>
    </location>
</feature>
<feature type="repeat" description="ANK" evidence="8">
    <location>
        <begin position="150"/>
        <end position="182"/>
    </location>
</feature>
<proteinExistence type="predicted"/>
<feature type="compositionally biased region" description="Basic and acidic residues" evidence="9">
    <location>
        <begin position="543"/>
        <end position="552"/>
    </location>
</feature>
<dbReference type="PRINTS" id="PR01415">
    <property type="entry name" value="ANKYRIN"/>
</dbReference>
<dbReference type="EMBL" id="OC858451">
    <property type="protein sequence ID" value="CAD7626493.1"/>
    <property type="molecule type" value="Genomic_DNA"/>
</dbReference>
<organism evidence="10">
    <name type="scientific">Medioppia subpectinata</name>
    <dbReference type="NCBI Taxonomy" id="1979941"/>
    <lineage>
        <taxon>Eukaryota</taxon>
        <taxon>Metazoa</taxon>
        <taxon>Ecdysozoa</taxon>
        <taxon>Arthropoda</taxon>
        <taxon>Chelicerata</taxon>
        <taxon>Arachnida</taxon>
        <taxon>Acari</taxon>
        <taxon>Acariformes</taxon>
        <taxon>Sarcoptiformes</taxon>
        <taxon>Oribatida</taxon>
        <taxon>Brachypylina</taxon>
        <taxon>Oppioidea</taxon>
        <taxon>Oppiidae</taxon>
        <taxon>Medioppia</taxon>
    </lineage>
</organism>
<keyword evidence="11" id="KW-1185">Reference proteome</keyword>
<dbReference type="PANTHER" id="PTHR24174:SF1">
    <property type="entry name" value="IP14385P"/>
    <property type="match status" value="1"/>
</dbReference>
<evidence type="ECO:0000256" key="5">
    <source>
        <dbReference type="ARBA" id="ARBA00023028"/>
    </source>
</evidence>
<dbReference type="InterPro" id="IPR033635">
    <property type="entry name" value="ANKS1/Caskin"/>
</dbReference>
<dbReference type="Gene3D" id="1.25.40.20">
    <property type="entry name" value="Ankyrin repeat-containing domain"/>
    <property type="match status" value="3"/>
</dbReference>
<dbReference type="Pfam" id="PF12796">
    <property type="entry name" value="Ank_2"/>
    <property type="match status" value="3"/>
</dbReference>
<dbReference type="InterPro" id="IPR036770">
    <property type="entry name" value="Ankyrin_rpt-contain_sf"/>
</dbReference>
<comment type="subcellular location">
    <subcellularLocation>
        <location evidence="1">Target cell membrane</location>
    </subcellularLocation>
</comment>
<feature type="compositionally biased region" description="Polar residues" evidence="9">
    <location>
        <begin position="387"/>
        <end position="397"/>
    </location>
</feature>
<dbReference type="InterPro" id="IPR002110">
    <property type="entry name" value="Ankyrin_rpt"/>
</dbReference>
<feature type="region of interest" description="Disordered" evidence="9">
    <location>
        <begin position="352"/>
        <end position="441"/>
    </location>
</feature>
<evidence type="ECO:0000256" key="7">
    <source>
        <dbReference type="ARBA" id="ARBA00023298"/>
    </source>
</evidence>
<evidence type="ECO:0000313" key="11">
    <source>
        <dbReference type="Proteomes" id="UP000759131"/>
    </source>
</evidence>